<name>A0ABS2N2S2_9BACI</name>
<dbReference type="RefSeq" id="WP_204500823.1">
    <property type="nucleotide sequence ID" value="NZ_JAFBDR010000017.1"/>
</dbReference>
<dbReference type="Proteomes" id="UP001296943">
    <property type="component" value="Unassembled WGS sequence"/>
</dbReference>
<gene>
    <name evidence="1" type="ORF">JOC48_002941</name>
</gene>
<dbReference type="SUPFAM" id="SSF55909">
    <property type="entry name" value="Pentein"/>
    <property type="match status" value="1"/>
</dbReference>
<evidence type="ECO:0000313" key="2">
    <source>
        <dbReference type="Proteomes" id="UP001296943"/>
    </source>
</evidence>
<sequence>MPTNRVHCKTEYDTLKKVIVCSPKYMTIKNAINETQKLFKDENIDVDIAKEQHERFVQVLKENEIDVIELPPEEKFHEQVFTRDIGYCIGEQLFATTMGQRVRAGEVEVLMKELNKRDLPYTLFDELSLEGGDVIIDGEKIWVGISDRTTIEAIRALQDQLPTYKITPIPIAERILHLDCAFNIIGPETAIIFPEAFGNTEYSLLSQNYHLIEITKNEELTLGTNVLSIGQKKVISMPQNKQVNQAMSKMGYQIIEVDFSEIIKSGGSFRCCSLPLLRG</sequence>
<reference evidence="1 2" key="1">
    <citation type="submission" date="2021-01" db="EMBL/GenBank/DDBJ databases">
        <title>Genomic Encyclopedia of Type Strains, Phase IV (KMG-IV): sequencing the most valuable type-strain genomes for metagenomic binning, comparative biology and taxonomic classification.</title>
        <authorList>
            <person name="Goeker M."/>
        </authorList>
    </citation>
    <scope>NUCLEOTIDE SEQUENCE [LARGE SCALE GENOMIC DNA]</scope>
    <source>
        <strain evidence="1 2">DSM 23711</strain>
    </source>
</reference>
<dbReference type="PANTHER" id="PTHR47271:SF2">
    <property type="entry name" value="ARGININE DEIMINASE"/>
    <property type="match status" value="1"/>
</dbReference>
<evidence type="ECO:0000313" key="1">
    <source>
        <dbReference type="EMBL" id="MBM7572437.1"/>
    </source>
</evidence>
<protein>
    <submittedName>
        <fullName evidence="1">N-dimethylarginine dimethylaminohydrolase</fullName>
    </submittedName>
</protein>
<accession>A0ABS2N2S2</accession>
<proteinExistence type="predicted"/>
<dbReference type="Gene3D" id="3.75.10.10">
    <property type="entry name" value="L-arginine/glycine Amidinotransferase, Chain A"/>
    <property type="match status" value="1"/>
</dbReference>
<dbReference type="PANTHER" id="PTHR47271">
    <property type="entry name" value="ARGININE DEIMINASE"/>
    <property type="match status" value="1"/>
</dbReference>
<dbReference type="EMBL" id="JAFBDR010000017">
    <property type="protein sequence ID" value="MBM7572437.1"/>
    <property type="molecule type" value="Genomic_DNA"/>
</dbReference>
<dbReference type="Pfam" id="PF19420">
    <property type="entry name" value="DDAH_eukar"/>
    <property type="match status" value="1"/>
</dbReference>
<keyword evidence="2" id="KW-1185">Reference proteome</keyword>
<organism evidence="1 2">
    <name type="scientific">Aquibacillus albus</name>
    <dbReference type="NCBI Taxonomy" id="1168171"/>
    <lineage>
        <taxon>Bacteria</taxon>
        <taxon>Bacillati</taxon>
        <taxon>Bacillota</taxon>
        <taxon>Bacilli</taxon>
        <taxon>Bacillales</taxon>
        <taxon>Bacillaceae</taxon>
        <taxon>Aquibacillus</taxon>
    </lineage>
</organism>
<comment type="caution">
    <text evidence="1">The sequence shown here is derived from an EMBL/GenBank/DDBJ whole genome shotgun (WGS) entry which is preliminary data.</text>
</comment>